<dbReference type="SUPFAM" id="SSF63380">
    <property type="entry name" value="Riboflavin synthase domain-like"/>
    <property type="match status" value="1"/>
</dbReference>
<dbReference type="InterPro" id="IPR036010">
    <property type="entry name" value="2Fe-2S_ferredoxin-like_sf"/>
</dbReference>
<dbReference type="InterPro" id="IPR050415">
    <property type="entry name" value="MRET"/>
</dbReference>
<dbReference type="CDD" id="cd06185">
    <property type="entry name" value="PDR_like"/>
    <property type="match status" value="1"/>
</dbReference>
<feature type="transmembrane region" description="Helical" evidence="7">
    <location>
        <begin position="90"/>
        <end position="113"/>
    </location>
</feature>
<dbReference type="InterPro" id="IPR012675">
    <property type="entry name" value="Beta-grasp_dom_sf"/>
</dbReference>
<keyword evidence="3" id="KW-0479">Metal-binding</keyword>
<evidence type="ECO:0000256" key="4">
    <source>
        <dbReference type="ARBA" id="ARBA00023002"/>
    </source>
</evidence>
<keyword evidence="2" id="KW-0001">2Fe-2S</keyword>
<evidence type="ECO:0000256" key="3">
    <source>
        <dbReference type="ARBA" id="ARBA00022723"/>
    </source>
</evidence>
<comment type="caution">
    <text evidence="10">The sequence shown here is derived from an EMBL/GenBank/DDBJ whole genome shotgun (WGS) entry which is preliminary data.</text>
</comment>
<evidence type="ECO:0000256" key="7">
    <source>
        <dbReference type="SAM" id="Phobius"/>
    </source>
</evidence>
<dbReference type="Gene3D" id="2.40.30.10">
    <property type="entry name" value="Translation factors"/>
    <property type="match status" value="1"/>
</dbReference>
<dbReference type="InterPro" id="IPR006058">
    <property type="entry name" value="2Fe2S_fd_BS"/>
</dbReference>
<name>A0A317DVM1_9PROT</name>
<gene>
    <name evidence="10" type="ORF">DKG74_19455</name>
</gene>
<keyword evidence="7" id="KW-0472">Membrane</keyword>
<dbReference type="GO" id="GO:0006629">
    <property type="term" value="P:lipid metabolic process"/>
    <property type="evidence" value="ECO:0007669"/>
    <property type="project" value="InterPro"/>
</dbReference>
<dbReference type="PROSITE" id="PS00197">
    <property type="entry name" value="2FE2S_FER_1"/>
    <property type="match status" value="1"/>
</dbReference>
<dbReference type="PROSITE" id="PS51085">
    <property type="entry name" value="2FE2S_FER_2"/>
    <property type="match status" value="1"/>
</dbReference>
<dbReference type="PROSITE" id="PS51384">
    <property type="entry name" value="FAD_FR"/>
    <property type="match status" value="1"/>
</dbReference>
<dbReference type="InterPro" id="IPR005804">
    <property type="entry name" value="FA_desaturase_dom"/>
</dbReference>
<dbReference type="PRINTS" id="PR00409">
    <property type="entry name" value="PHDIOXRDTASE"/>
</dbReference>
<dbReference type="SUPFAM" id="SSF52343">
    <property type="entry name" value="Ferredoxin reductase-like, C-terminal NADP-linked domain"/>
    <property type="match status" value="1"/>
</dbReference>
<dbReference type="InterPro" id="IPR017938">
    <property type="entry name" value="Riboflavin_synthase-like_b-brl"/>
</dbReference>
<dbReference type="Gene3D" id="3.10.20.30">
    <property type="match status" value="1"/>
</dbReference>
<dbReference type="RefSeq" id="WP_109907842.1">
    <property type="nucleotide sequence ID" value="NZ_QGLE01000015.1"/>
</dbReference>
<dbReference type="OrthoDB" id="9792185at2"/>
<keyword evidence="7" id="KW-1133">Transmembrane helix</keyword>
<dbReference type="PANTHER" id="PTHR47354">
    <property type="entry name" value="NADH OXIDOREDUCTASE HCR"/>
    <property type="match status" value="1"/>
</dbReference>
<keyword evidence="11" id="KW-1185">Reference proteome</keyword>
<dbReference type="InterPro" id="IPR001041">
    <property type="entry name" value="2Fe-2S_ferredoxin-type"/>
</dbReference>
<evidence type="ECO:0000259" key="8">
    <source>
        <dbReference type="PROSITE" id="PS51085"/>
    </source>
</evidence>
<dbReference type="Pfam" id="PF00111">
    <property type="entry name" value="Fer2"/>
    <property type="match status" value="1"/>
</dbReference>
<evidence type="ECO:0000256" key="5">
    <source>
        <dbReference type="ARBA" id="ARBA00023004"/>
    </source>
</evidence>
<keyword evidence="7" id="KW-0812">Transmembrane</keyword>
<dbReference type="GO" id="GO:0016491">
    <property type="term" value="F:oxidoreductase activity"/>
    <property type="evidence" value="ECO:0007669"/>
    <property type="project" value="UniProtKB-KW"/>
</dbReference>
<dbReference type="EMBL" id="QGLE01000015">
    <property type="protein sequence ID" value="PWR18424.1"/>
    <property type="molecule type" value="Genomic_DNA"/>
</dbReference>
<evidence type="ECO:0000313" key="11">
    <source>
        <dbReference type="Proteomes" id="UP000245461"/>
    </source>
</evidence>
<dbReference type="SUPFAM" id="SSF54292">
    <property type="entry name" value="2Fe-2S ferredoxin-like"/>
    <property type="match status" value="1"/>
</dbReference>
<evidence type="ECO:0000256" key="2">
    <source>
        <dbReference type="ARBA" id="ARBA00022714"/>
    </source>
</evidence>
<dbReference type="GO" id="GO:0051537">
    <property type="term" value="F:2 iron, 2 sulfur cluster binding"/>
    <property type="evidence" value="ECO:0007669"/>
    <property type="project" value="UniProtKB-KW"/>
</dbReference>
<keyword evidence="4" id="KW-0560">Oxidoreductase</keyword>
<proteinExistence type="predicted"/>
<organism evidence="10 11">
    <name type="scientific">Zavarzinia aquatilis</name>
    <dbReference type="NCBI Taxonomy" id="2211142"/>
    <lineage>
        <taxon>Bacteria</taxon>
        <taxon>Pseudomonadati</taxon>
        <taxon>Pseudomonadota</taxon>
        <taxon>Alphaproteobacteria</taxon>
        <taxon>Rhodospirillales</taxon>
        <taxon>Zavarziniaceae</taxon>
        <taxon>Zavarzinia</taxon>
    </lineage>
</organism>
<dbReference type="GO" id="GO:0046872">
    <property type="term" value="F:metal ion binding"/>
    <property type="evidence" value="ECO:0007669"/>
    <property type="project" value="UniProtKB-KW"/>
</dbReference>
<keyword evidence="5" id="KW-0408">Iron</keyword>
<evidence type="ECO:0000256" key="6">
    <source>
        <dbReference type="ARBA" id="ARBA00023014"/>
    </source>
</evidence>
<feature type="transmembrane region" description="Helical" evidence="7">
    <location>
        <begin position="26"/>
        <end position="50"/>
    </location>
</feature>
<feature type="transmembrane region" description="Helical" evidence="7">
    <location>
        <begin position="133"/>
        <end position="157"/>
    </location>
</feature>
<accession>A0A317DVM1</accession>
<sequence>MQAQASADWGLAARARSTPSLQDLHVLPLFPVPTLALLTGCIAGFGLSGWAMVTGVLHPAIAIAISSVLVYASFTVLHDGTHRAISRSPLLNDIIGTLGGQFLLPGIEVAVYRHLHLEHHKSTGEHGDDPDDILVAPLPGVLPALFFIDIIWFFWYVRRFNRWTALQNSRFLLGFSLYVAWHVAWIASPYAYEWLLVWLLPQRLGLGITTYLFAHIQHPPGVEQREHPIHATVMIERNPLVLSFMLGQSAHLIHHLYPQLPFYRLEAGWRAAERLLAPRGVLFRGLVESEAPTLPEAEQPWRRARVTAVEDIANGIRLFTLARADGGDLPGFEAGAHVDLRLDPHRVRQYSLIGVPGQAGTWQIGVKREAAGRGGSIAVHERLVTGAEIEVGRPRSHFPLRDGGGRHVLIAGGIGMTPLISMAHALQGRDFTLHLFARDAAGAPFGASFARFPFAARIQPHYDEGKGFSDGEIAAAIGPWHDGDRIHLCGPGGFMDRVKAVAFSLGWPADAVSTENFSPVPLSPGEAFTVTLARSGKRIEVAAGAALTDALEAARLPVDTLCRRGICGTCRCKVISGTIEHRDSVLTDEERASGQHMIPCVSRGTGKDTLVLDL</sequence>
<feature type="domain" description="2Fe-2S ferredoxin-type" evidence="8">
    <location>
        <begin position="528"/>
        <end position="614"/>
    </location>
</feature>
<evidence type="ECO:0000259" key="9">
    <source>
        <dbReference type="PROSITE" id="PS51384"/>
    </source>
</evidence>
<reference evidence="10 11" key="1">
    <citation type="submission" date="2018-05" db="EMBL/GenBank/DDBJ databases">
        <title>Zavarzinia sp. HR-AS.</title>
        <authorList>
            <person name="Lee Y."/>
            <person name="Jeon C.O."/>
        </authorList>
    </citation>
    <scope>NUCLEOTIDE SEQUENCE [LARGE SCALE GENOMIC DNA]</scope>
    <source>
        <strain evidence="10 11">HR-AS</strain>
    </source>
</reference>
<feature type="domain" description="FAD-binding FR-type" evidence="9">
    <location>
        <begin position="299"/>
        <end position="401"/>
    </location>
</feature>
<dbReference type="Pfam" id="PF00487">
    <property type="entry name" value="FA_desaturase"/>
    <property type="match status" value="1"/>
</dbReference>
<protein>
    <submittedName>
        <fullName evidence="10">Uncharacterized protein</fullName>
    </submittedName>
</protein>
<dbReference type="InterPro" id="IPR017927">
    <property type="entry name" value="FAD-bd_FR_type"/>
</dbReference>
<keyword evidence="6" id="KW-0411">Iron-sulfur</keyword>
<evidence type="ECO:0000313" key="10">
    <source>
        <dbReference type="EMBL" id="PWR18424.1"/>
    </source>
</evidence>
<keyword evidence="1" id="KW-0285">Flavoprotein</keyword>
<dbReference type="AlphaFoldDB" id="A0A317DVM1"/>
<dbReference type="InterPro" id="IPR039261">
    <property type="entry name" value="FNR_nucleotide-bd"/>
</dbReference>
<dbReference type="Gene3D" id="3.40.50.80">
    <property type="entry name" value="Nucleotide-binding domain of ferredoxin-NADP reductase (FNR) module"/>
    <property type="match status" value="1"/>
</dbReference>
<dbReference type="Proteomes" id="UP000245461">
    <property type="component" value="Unassembled WGS sequence"/>
</dbReference>
<feature type="transmembrane region" description="Helical" evidence="7">
    <location>
        <begin position="169"/>
        <end position="188"/>
    </location>
</feature>
<evidence type="ECO:0000256" key="1">
    <source>
        <dbReference type="ARBA" id="ARBA00022630"/>
    </source>
</evidence>
<dbReference type="CDD" id="cd00207">
    <property type="entry name" value="fer2"/>
    <property type="match status" value="1"/>
</dbReference>
<feature type="transmembrane region" description="Helical" evidence="7">
    <location>
        <begin position="56"/>
        <end position="78"/>
    </location>
</feature>
<dbReference type="PANTHER" id="PTHR47354:SF1">
    <property type="entry name" value="CARNITINE MONOOXYGENASE REDUCTASE SUBUNIT"/>
    <property type="match status" value="1"/>
</dbReference>